<dbReference type="GO" id="GO:0018279">
    <property type="term" value="P:protein N-linked glycosylation via asparagine"/>
    <property type="evidence" value="ECO:0007669"/>
    <property type="project" value="TreeGrafter"/>
</dbReference>
<evidence type="ECO:0000256" key="9">
    <source>
        <dbReference type="ARBA" id="ARBA00023136"/>
    </source>
</evidence>
<evidence type="ECO:0000256" key="6">
    <source>
        <dbReference type="ARBA" id="ARBA00022729"/>
    </source>
</evidence>
<keyword evidence="5 10" id="KW-0812">Transmembrane</keyword>
<evidence type="ECO:0000256" key="3">
    <source>
        <dbReference type="ARBA" id="ARBA00004922"/>
    </source>
</evidence>
<comment type="function">
    <text evidence="1 10">Subunit of the oligosaccharyl transferase (OST) complex that catalyzes the initial transfer of a defined glycan (Glc(3)Man(9)GlcNAc(2) in eukaryotes) from the lipid carrier dolichol-pyrophosphate to an asparagine residue within an Asn-X-Ser/Thr consensus motif in nascent polypeptide chains, the first step in protein N-glycosylation. N-glycosylation occurs cotranslationally and the complex associates with the Sec61 complex at the channel-forming translocon complex that mediates protein translocation across the endoplasmic reticulum (ER). All subunits are required for a maximal enzyme activity.</text>
</comment>
<dbReference type="eggNOG" id="KOG2291">
    <property type="taxonomic scope" value="Eukaryota"/>
</dbReference>
<dbReference type="STRING" id="2880.D7FKM8"/>
<evidence type="ECO:0000256" key="1">
    <source>
        <dbReference type="ARBA" id="ARBA00002791"/>
    </source>
</evidence>
<accession>D7FKM8</accession>
<dbReference type="PANTHER" id="PTHR21049">
    <property type="entry name" value="RIBOPHORIN I"/>
    <property type="match status" value="1"/>
</dbReference>
<keyword evidence="11" id="KW-0328">Glycosyltransferase</keyword>
<keyword evidence="6 10" id="KW-0732">Signal</keyword>
<keyword evidence="12" id="KW-1185">Reference proteome</keyword>
<keyword evidence="7 10" id="KW-0256">Endoplasmic reticulum</keyword>
<keyword evidence="8 10" id="KW-1133">Transmembrane helix</keyword>
<dbReference type="InterPro" id="IPR007676">
    <property type="entry name" value="Ribophorin_I"/>
</dbReference>
<gene>
    <name evidence="11" type="primary">RPN1</name>
    <name evidence="11" type="ORF">Esi_0146_0050</name>
</gene>
<evidence type="ECO:0000256" key="10">
    <source>
        <dbReference type="RuleBase" id="RU361143"/>
    </source>
</evidence>
<evidence type="ECO:0000256" key="7">
    <source>
        <dbReference type="ARBA" id="ARBA00022824"/>
    </source>
</evidence>
<dbReference type="EMBL" id="FN649760">
    <property type="protein sequence ID" value="CBJ29428.1"/>
    <property type="molecule type" value="Genomic_DNA"/>
</dbReference>
<feature type="signal peptide" evidence="10">
    <location>
        <begin position="1"/>
        <end position="18"/>
    </location>
</feature>
<dbReference type="Proteomes" id="UP000002630">
    <property type="component" value="Unassembled WGS sequence"/>
</dbReference>
<dbReference type="GO" id="GO:0008250">
    <property type="term" value="C:oligosaccharyltransferase complex"/>
    <property type="evidence" value="ECO:0007669"/>
    <property type="project" value="UniProtKB-UniRule"/>
</dbReference>
<evidence type="ECO:0000256" key="2">
    <source>
        <dbReference type="ARBA" id="ARBA00004115"/>
    </source>
</evidence>
<organism evidence="11 12">
    <name type="scientific">Ectocarpus siliculosus</name>
    <name type="common">Brown alga</name>
    <name type="synonym">Conferva siliculosa</name>
    <dbReference type="NCBI Taxonomy" id="2880"/>
    <lineage>
        <taxon>Eukaryota</taxon>
        <taxon>Sar</taxon>
        <taxon>Stramenopiles</taxon>
        <taxon>Ochrophyta</taxon>
        <taxon>PX clade</taxon>
        <taxon>Phaeophyceae</taxon>
        <taxon>Ectocarpales</taxon>
        <taxon>Ectocarpaceae</taxon>
        <taxon>Ectocarpus</taxon>
    </lineage>
</organism>
<dbReference type="AlphaFoldDB" id="D7FKM8"/>
<dbReference type="UniPathway" id="UPA00378"/>
<comment type="subcellular location">
    <subcellularLocation>
        <location evidence="2 10">Endoplasmic reticulum membrane</location>
        <topology evidence="2 10">Single-pass type I membrane protein</topology>
    </subcellularLocation>
</comment>
<protein>
    <recommendedName>
        <fullName evidence="10">Dolichyl-diphosphooligosaccharide--protein glycosyltransferase subunit 1</fullName>
    </recommendedName>
</protein>
<comment type="similarity">
    <text evidence="4 10">Belongs to the OST1 family.</text>
</comment>
<sequence length="470" mass="51329">MAGRVAMAILLVASGAAAAGGAERRAEVVNTQVQRKIDVSTQFAKVVTTYTVKGTSGSYKFALPADAQDHLAFMSVTMDKAELEFELDAPSPGRDSAGEGLVLYSAAVERPQDKEEVKIAVKAVYTDVLTAFPKEITQLEEQSVVFASTLLAPSPYKTVKQTTTLKLASPKILSMTEAPSKRSVKSDQVTYGPFEDVPPFADGGELRIHYVNHAAFAKATSCLREIEVSNWGNIAVEEHYDLVHAGAKMKGGFSRMDYMAKKHAELPNPSFRKLDAYLPAGASDIYYRDNIGNISTSTVRHNLGAVELSVLSRFPMYGGWKNAWYQGYNLPTEAGLRHSGSHFTLEMPFGPPFPSVWVEDLTVKVILPEGAHNIVALPPFEGVSEARTERFTFLDTTGSGRPVVIMKMKNVVKEHNVMLKVTYDFNRARMMMEPLLLAGFFLACFLAAMAAGRVDMRIRRGGADAAPTKG</sequence>
<dbReference type="GO" id="GO:0016757">
    <property type="term" value="F:glycosyltransferase activity"/>
    <property type="evidence" value="ECO:0007669"/>
    <property type="project" value="UniProtKB-KW"/>
</dbReference>
<name>D7FKM8_ECTSI</name>
<evidence type="ECO:0000256" key="5">
    <source>
        <dbReference type="ARBA" id="ARBA00022692"/>
    </source>
</evidence>
<keyword evidence="11" id="KW-0808">Transferase</keyword>
<comment type="pathway">
    <text evidence="3 10">Protein modification; protein glycosylation.</text>
</comment>
<dbReference type="Pfam" id="PF04597">
    <property type="entry name" value="Ribophorin_I"/>
    <property type="match status" value="1"/>
</dbReference>
<evidence type="ECO:0000313" key="11">
    <source>
        <dbReference type="EMBL" id="CBJ29428.1"/>
    </source>
</evidence>
<evidence type="ECO:0000313" key="12">
    <source>
        <dbReference type="Proteomes" id="UP000002630"/>
    </source>
</evidence>
<dbReference type="InParanoid" id="D7FKM8"/>
<comment type="subunit">
    <text evidence="10">Component of the oligosaccharyltransferase (OST) complex.</text>
</comment>
<evidence type="ECO:0000256" key="4">
    <source>
        <dbReference type="ARBA" id="ARBA00008905"/>
    </source>
</evidence>
<reference evidence="11 12" key="1">
    <citation type="journal article" date="2010" name="Nature">
        <title>The Ectocarpus genome and the independent evolution of multicellularity in brown algae.</title>
        <authorList>
            <person name="Cock J.M."/>
            <person name="Sterck L."/>
            <person name="Rouze P."/>
            <person name="Scornet D."/>
            <person name="Allen A.E."/>
            <person name="Amoutzias G."/>
            <person name="Anthouard V."/>
            <person name="Artiguenave F."/>
            <person name="Aury J.M."/>
            <person name="Badger J.H."/>
            <person name="Beszteri B."/>
            <person name="Billiau K."/>
            <person name="Bonnet E."/>
            <person name="Bothwell J.H."/>
            <person name="Bowler C."/>
            <person name="Boyen C."/>
            <person name="Brownlee C."/>
            <person name="Carrano C.J."/>
            <person name="Charrier B."/>
            <person name="Cho G.Y."/>
            <person name="Coelho S.M."/>
            <person name="Collen J."/>
            <person name="Corre E."/>
            <person name="Da Silva C."/>
            <person name="Delage L."/>
            <person name="Delaroque N."/>
            <person name="Dittami S.M."/>
            <person name="Doulbeau S."/>
            <person name="Elias M."/>
            <person name="Farnham G."/>
            <person name="Gachon C.M."/>
            <person name="Gschloessl B."/>
            <person name="Heesch S."/>
            <person name="Jabbari K."/>
            <person name="Jubin C."/>
            <person name="Kawai H."/>
            <person name="Kimura K."/>
            <person name="Kloareg B."/>
            <person name="Kupper F.C."/>
            <person name="Lang D."/>
            <person name="Le Bail A."/>
            <person name="Leblanc C."/>
            <person name="Lerouge P."/>
            <person name="Lohr M."/>
            <person name="Lopez P.J."/>
            <person name="Martens C."/>
            <person name="Maumus F."/>
            <person name="Michel G."/>
            <person name="Miranda-Saavedra D."/>
            <person name="Morales J."/>
            <person name="Moreau H."/>
            <person name="Motomura T."/>
            <person name="Nagasato C."/>
            <person name="Napoli C.A."/>
            <person name="Nelson D.R."/>
            <person name="Nyvall-Collen P."/>
            <person name="Peters A.F."/>
            <person name="Pommier C."/>
            <person name="Potin P."/>
            <person name="Poulain J."/>
            <person name="Quesneville H."/>
            <person name="Read B."/>
            <person name="Rensing S.A."/>
            <person name="Ritter A."/>
            <person name="Rousvoal S."/>
            <person name="Samanta M."/>
            <person name="Samson G."/>
            <person name="Schroeder D.C."/>
            <person name="Segurens B."/>
            <person name="Strittmatter M."/>
            <person name="Tonon T."/>
            <person name="Tregear J.W."/>
            <person name="Valentin K."/>
            <person name="von Dassow P."/>
            <person name="Yamagishi T."/>
            <person name="Van de Peer Y."/>
            <person name="Wincker P."/>
        </authorList>
    </citation>
    <scope>NUCLEOTIDE SEQUENCE [LARGE SCALE GENOMIC DNA]</scope>
    <source>
        <strain evidence="12">Ec32 / CCAP1310/4</strain>
    </source>
</reference>
<dbReference type="OrthoDB" id="310030at2759"/>
<feature type="chain" id="PRO_5005126786" description="Dolichyl-diphosphooligosaccharide--protein glycosyltransferase subunit 1" evidence="10">
    <location>
        <begin position="19"/>
        <end position="470"/>
    </location>
</feature>
<evidence type="ECO:0000256" key="8">
    <source>
        <dbReference type="ARBA" id="ARBA00022989"/>
    </source>
</evidence>
<feature type="transmembrane region" description="Helical" evidence="10">
    <location>
        <begin position="435"/>
        <end position="452"/>
    </location>
</feature>
<proteinExistence type="inferred from homology"/>
<dbReference type="PANTHER" id="PTHR21049:SF0">
    <property type="entry name" value="DOLICHYL-DIPHOSPHOOLIGOSACCHARIDE--PROTEIN GLYCOSYLTRANSFERASE SUBUNIT 1"/>
    <property type="match status" value="1"/>
</dbReference>
<keyword evidence="9 10" id="KW-0472">Membrane</keyword>